<dbReference type="CDD" id="cd00067">
    <property type="entry name" value="GAL4"/>
    <property type="match status" value="1"/>
</dbReference>
<dbReference type="Proteomes" id="UP000219602">
    <property type="component" value="Chromosome 9"/>
</dbReference>
<keyword evidence="3" id="KW-0804">Transcription</keyword>
<dbReference type="GO" id="GO:0003677">
    <property type="term" value="F:DNA binding"/>
    <property type="evidence" value="ECO:0007669"/>
    <property type="project" value="UniProtKB-KW"/>
</dbReference>
<keyword evidence="1" id="KW-0805">Transcription regulation</keyword>
<evidence type="ECO:0000313" key="8">
    <source>
        <dbReference type="Proteomes" id="UP000219602"/>
    </source>
</evidence>
<dbReference type="Gene3D" id="4.10.240.10">
    <property type="entry name" value="Zn(2)-C6 fungal-type DNA-binding domain"/>
    <property type="match status" value="1"/>
</dbReference>
<protein>
    <recommendedName>
        <fullName evidence="6">Zn(2)-C6 fungal-type domain-containing protein</fullName>
    </recommendedName>
</protein>
<evidence type="ECO:0000256" key="5">
    <source>
        <dbReference type="SAM" id="MobiDB-lite"/>
    </source>
</evidence>
<gene>
    <name evidence="7" type="ORF">AU210_010305</name>
</gene>
<dbReference type="AlphaFoldDB" id="A0A2H3GKE2"/>
<evidence type="ECO:0000256" key="4">
    <source>
        <dbReference type="ARBA" id="ARBA00023242"/>
    </source>
</evidence>
<dbReference type="InterPro" id="IPR050675">
    <property type="entry name" value="OAF3"/>
</dbReference>
<dbReference type="PANTHER" id="PTHR31069:SF32">
    <property type="entry name" value="ARGININE METABOLISM REGULATION PROTEIN II"/>
    <property type="match status" value="1"/>
</dbReference>
<dbReference type="InterPro" id="IPR036864">
    <property type="entry name" value="Zn2-C6_fun-type_DNA-bd_sf"/>
</dbReference>
<accession>A0A2H3GKE2</accession>
<comment type="caution">
    <text evidence="7">The sequence shown here is derived from an EMBL/GenBank/DDBJ whole genome shotgun (WGS) entry which is preliminary data.</text>
</comment>
<dbReference type="Pfam" id="PF00172">
    <property type="entry name" value="Zn_clus"/>
    <property type="match status" value="1"/>
</dbReference>
<evidence type="ECO:0000256" key="3">
    <source>
        <dbReference type="ARBA" id="ARBA00023163"/>
    </source>
</evidence>
<dbReference type="PANTHER" id="PTHR31069">
    <property type="entry name" value="OLEATE-ACTIVATED TRANSCRIPTION FACTOR 1-RELATED"/>
    <property type="match status" value="1"/>
</dbReference>
<dbReference type="GO" id="GO:0008270">
    <property type="term" value="F:zinc ion binding"/>
    <property type="evidence" value="ECO:0007669"/>
    <property type="project" value="InterPro"/>
</dbReference>
<evidence type="ECO:0000313" key="7">
    <source>
        <dbReference type="EMBL" id="PCD30626.1"/>
    </source>
</evidence>
<dbReference type="STRING" id="327505.A0A2H3GKE2"/>
<dbReference type="SMART" id="SM00066">
    <property type="entry name" value="GAL4"/>
    <property type="match status" value="1"/>
</dbReference>
<organism evidence="7 8">
    <name type="scientific">Fusarium oxysporum f. sp. radicis-cucumerinum</name>
    <dbReference type="NCBI Taxonomy" id="327505"/>
    <lineage>
        <taxon>Eukaryota</taxon>
        <taxon>Fungi</taxon>
        <taxon>Dikarya</taxon>
        <taxon>Ascomycota</taxon>
        <taxon>Pezizomycotina</taxon>
        <taxon>Sordariomycetes</taxon>
        <taxon>Hypocreomycetidae</taxon>
        <taxon>Hypocreales</taxon>
        <taxon>Nectriaceae</taxon>
        <taxon>Fusarium</taxon>
        <taxon>Fusarium oxysporum species complex</taxon>
    </lineage>
</organism>
<feature type="region of interest" description="Disordered" evidence="5">
    <location>
        <begin position="34"/>
        <end position="92"/>
    </location>
</feature>
<proteinExistence type="predicted"/>
<dbReference type="PROSITE" id="PS00463">
    <property type="entry name" value="ZN2_CY6_FUNGAL_1"/>
    <property type="match status" value="1"/>
</dbReference>
<dbReference type="InterPro" id="IPR001138">
    <property type="entry name" value="Zn2Cys6_DnaBD"/>
</dbReference>
<dbReference type="PROSITE" id="PS50048">
    <property type="entry name" value="ZN2_CY6_FUNGAL_2"/>
    <property type="match status" value="1"/>
</dbReference>
<dbReference type="GO" id="GO:0000981">
    <property type="term" value="F:DNA-binding transcription factor activity, RNA polymerase II-specific"/>
    <property type="evidence" value="ECO:0007669"/>
    <property type="project" value="InterPro"/>
</dbReference>
<sequence>MSPDLQDPANRRASCDQCRQKKLKCDGSYPSCGRCSTLGEPCKFSARMPMGRPKKRKIASENEAQESSASRTSPSTLAMSIGSDTGSDMGRRASFDPCQHMSEDAPLDLIPLGNETNVDPKLLAFESDPGQQTCACLASLYLSLEEVRKADDLPFTARLSVLRHLTTTAAGIIQCQRKDIKRS</sequence>
<evidence type="ECO:0000256" key="1">
    <source>
        <dbReference type="ARBA" id="ARBA00023015"/>
    </source>
</evidence>
<dbReference type="SUPFAM" id="SSF57701">
    <property type="entry name" value="Zn2/Cys6 DNA-binding domain"/>
    <property type="match status" value="1"/>
</dbReference>
<evidence type="ECO:0000256" key="2">
    <source>
        <dbReference type="ARBA" id="ARBA00023125"/>
    </source>
</evidence>
<keyword evidence="2" id="KW-0238">DNA-binding</keyword>
<reference evidence="7 8" key="2">
    <citation type="journal article" date="2017" name="Sci. Rep.">
        <title>A mobile pathogenicity chromosome in Fusarium oxysporum for infection of multiple cucurbit species.</title>
        <authorList>
            <person name="van Dam P."/>
            <person name="Fokkens L."/>
            <person name="Ayukawa Y."/>
            <person name="van der Gragt M."/>
            <person name="Ter Horst A."/>
            <person name="Brankovics B."/>
            <person name="Houterman P.M."/>
            <person name="Arie T."/>
            <person name="Rep M."/>
        </authorList>
    </citation>
    <scope>NUCLEOTIDE SEQUENCE [LARGE SCALE GENOMIC DNA]</scope>
    <source>
        <strain evidence="7 8">Forc016</strain>
    </source>
</reference>
<feature type="compositionally biased region" description="Polar residues" evidence="5">
    <location>
        <begin position="71"/>
        <end position="86"/>
    </location>
</feature>
<feature type="domain" description="Zn(2)-C6 fungal-type" evidence="6">
    <location>
        <begin position="14"/>
        <end position="44"/>
    </location>
</feature>
<dbReference type="EMBL" id="MABQ02000007">
    <property type="protein sequence ID" value="PCD30626.1"/>
    <property type="molecule type" value="Genomic_DNA"/>
</dbReference>
<feature type="compositionally biased region" description="Low complexity" evidence="5">
    <location>
        <begin position="61"/>
        <end position="70"/>
    </location>
</feature>
<keyword evidence="4" id="KW-0539">Nucleus</keyword>
<reference evidence="7 8" key="1">
    <citation type="journal article" date="2016" name="Environ. Microbiol.">
        <title>Effector profiles distinguish formae speciales of Fusarium oxysporum.</title>
        <authorList>
            <person name="van Dam P."/>
            <person name="Fokkens L."/>
            <person name="Schmidt S.M."/>
            <person name="Linmans J.H."/>
            <person name="Kistler H.C."/>
            <person name="Ma L.J."/>
            <person name="Rep M."/>
        </authorList>
    </citation>
    <scope>NUCLEOTIDE SEQUENCE [LARGE SCALE GENOMIC DNA]</scope>
    <source>
        <strain evidence="7 8">Forc016</strain>
    </source>
</reference>
<name>A0A2H3GKE2_FUSOX</name>
<evidence type="ECO:0000259" key="6">
    <source>
        <dbReference type="PROSITE" id="PS50048"/>
    </source>
</evidence>